<organism evidence="4 5">
    <name type="scientific">Candidatus Protofrankia datiscae</name>
    <dbReference type="NCBI Taxonomy" id="2716812"/>
    <lineage>
        <taxon>Bacteria</taxon>
        <taxon>Bacillati</taxon>
        <taxon>Actinomycetota</taxon>
        <taxon>Actinomycetes</taxon>
        <taxon>Frankiales</taxon>
        <taxon>Frankiaceae</taxon>
        <taxon>Protofrankia</taxon>
    </lineage>
</organism>
<evidence type="ECO:0000259" key="3">
    <source>
        <dbReference type="Pfam" id="PF23213"/>
    </source>
</evidence>
<dbReference type="KEGG" id="fsy:FsymDg_0837"/>
<name>F8AWE8_9ACTN</name>
<protein>
    <recommendedName>
        <fullName evidence="6">AttH domain-containing protein</fullName>
    </recommendedName>
</protein>
<reference evidence="4 5" key="1">
    <citation type="submission" date="2011-05" db="EMBL/GenBank/DDBJ databases">
        <title>Complete sequence of chromosome of Frankia symbiont of Datisca glomerata.</title>
        <authorList>
            <consortium name="US DOE Joint Genome Institute"/>
            <person name="Lucas S."/>
            <person name="Han J."/>
            <person name="Lapidus A."/>
            <person name="Cheng J.-F."/>
            <person name="Goodwin L."/>
            <person name="Pitluck S."/>
            <person name="Peters L."/>
            <person name="Mikhailova N."/>
            <person name="Chertkov O."/>
            <person name="Teshima H."/>
            <person name="Han C."/>
            <person name="Tapia R."/>
            <person name="Land M."/>
            <person name="Hauser L."/>
            <person name="Kyrpides N."/>
            <person name="Ivanova N."/>
            <person name="Pagani I."/>
            <person name="Berry A."/>
            <person name="Pawlowski K."/>
            <person name="Persson T."/>
            <person name="Vanden Heuvel B."/>
            <person name="Benson D."/>
            <person name="Woyke T."/>
        </authorList>
    </citation>
    <scope>NUCLEOTIDE SEQUENCE [LARGE SCALE GENOMIC DNA]</scope>
    <source>
        <strain evidence="5">4085684</strain>
    </source>
</reference>
<evidence type="ECO:0000313" key="5">
    <source>
        <dbReference type="Proteomes" id="UP000001549"/>
    </source>
</evidence>
<feature type="domain" description="DUF7064" evidence="2">
    <location>
        <begin position="189"/>
        <end position="306"/>
    </location>
</feature>
<dbReference type="HOGENOM" id="CLU_823239_0_0_11"/>
<dbReference type="Pfam" id="PF23213">
    <property type="entry name" value="DUF7065"/>
    <property type="match status" value="1"/>
</dbReference>
<dbReference type="InterPro" id="IPR055493">
    <property type="entry name" value="DUF7065"/>
</dbReference>
<evidence type="ECO:0008006" key="6">
    <source>
        <dbReference type="Google" id="ProtNLM"/>
    </source>
</evidence>
<evidence type="ECO:0000259" key="2">
    <source>
        <dbReference type="Pfam" id="PF23212"/>
    </source>
</evidence>
<evidence type="ECO:0000256" key="1">
    <source>
        <dbReference type="SAM" id="MobiDB-lite"/>
    </source>
</evidence>
<feature type="region of interest" description="Disordered" evidence="1">
    <location>
        <begin position="315"/>
        <end position="337"/>
    </location>
</feature>
<dbReference type="InterPro" id="IPR055492">
    <property type="entry name" value="DUF7064"/>
</dbReference>
<proteinExistence type="predicted"/>
<evidence type="ECO:0000313" key="4">
    <source>
        <dbReference type="EMBL" id="AEH08349.1"/>
    </source>
</evidence>
<dbReference type="EMBL" id="CP002801">
    <property type="protein sequence ID" value="AEH08349.1"/>
    <property type="molecule type" value="Genomic_DNA"/>
</dbReference>
<dbReference type="SUPFAM" id="SSF159245">
    <property type="entry name" value="AttH-like"/>
    <property type="match status" value="1"/>
</dbReference>
<accession>F8AWE8</accession>
<feature type="domain" description="DUF7065" evidence="3">
    <location>
        <begin position="30"/>
        <end position="188"/>
    </location>
</feature>
<sequence>MAVPRTEYEPKETIMSADLARFEGVVSDDNQPLWNQSYYLNFYDPRTRVGCFVRMGLLENQRHANNWLIVFRDGLPVFVRTNLTLPYTDDRPEKGIALAGVRMRSLSPLSSTRVTFAEGDFSLDLRWDTTYPLADCIALTRDAEGSFAREMAQVHLEGPCTVAGQVTVRGRRTEVTGTGFRDVAAGVRNWDGVRHYRLAWPVFDDGTAFAGVHGVSTGGADAYMRMFHDGREWLRVTRIDDHNEYAPGPFQVSRMDWAFTDERGRMSGFTARPLFSWLLPQDSFVICEQMMEYRLADGTLGYGLCEGGFRLPWSVPSPTGQPDGSSQVAVGGGQGSG</sequence>
<dbReference type="STRING" id="656024.FsymDg_0837"/>
<dbReference type="AlphaFoldDB" id="F8AWE8"/>
<dbReference type="Proteomes" id="UP000001549">
    <property type="component" value="Chromosome"/>
</dbReference>
<gene>
    <name evidence="4" type="ordered locus">FsymDg_0837</name>
</gene>
<dbReference type="Pfam" id="PF23212">
    <property type="entry name" value="DUF7064"/>
    <property type="match status" value="1"/>
</dbReference>
<keyword evidence="5" id="KW-1185">Reference proteome</keyword>